<evidence type="ECO:0000313" key="3">
    <source>
        <dbReference type="Proteomes" id="UP000610931"/>
    </source>
</evidence>
<sequence>MTQIYDMNLWGGKAFDFYSGAGSHDPKITKPYLEAVIDFLHSFNTPLVVCDLGCGDFNIGKHLVPYTKQYIAVDIVEKLIDRNKERYTAPNLEFHCRDISKDKLPSADCIILRQVLQHLSNTEILEIIKKIAVYKYIILTEHIPLNDFIPNKDIISGQGIRIKQNSGVNLLEAPFNLKVKEVKNLNTLVLANNKGRIVTTLYKAF</sequence>
<dbReference type="AlphaFoldDB" id="A0A8J7JDU4"/>
<evidence type="ECO:0000259" key="1">
    <source>
        <dbReference type="Pfam" id="PF13649"/>
    </source>
</evidence>
<dbReference type="InterPro" id="IPR041698">
    <property type="entry name" value="Methyltransf_25"/>
</dbReference>
<gene>
    <name evidence="2" type="ORF">JF259_14810</name>
</gene>
<protein>
    <submittedName>
        <fullName evidence="2">Class I SAM-dependent methyltransferase</fullName>
    </submittedName>
</protein>
<keyword evidence="2" id="KW-0808">Transferase</keyword>
<dbReference type="EMBL" id="JAELVQ010000024">
    <property type="protein sequence ID" value="MBJ6369364.1"/>
    <property type="molecule type" value="Genomic_DNA"/>
</dbReference>
<name>A0A8J7JDU4_9FLAO</name>
<dbReference type="Proteomes" id="UP000610931">
    <property type="component" value="Unassembled WGS sequence"/>
</dbReference>
<accession>A0A8J7JDU4</accession>
<dbReference type="Pfam" id="PF13649">
    <property type="entry name" value="Methyltransf_25"/>
    <property type="match status" value="1"/>
</dbReference>
<dbReference type="GO" id="GO:0032259">
    <property type="term" value="P:methylation"/>
    <property type="evidence" value="ECO:0007669"/>
    <property type="project" value="UniProtKB-KW"/>
</dbReference>
<dbReference type="SUPFAM" id="SSF53335">
    <property type="entry name" value="S-adenosyl-L-methionine-dependent methyltransferases"/>
    <property type="match status" value="1"/>
</dbReference>
<reference evidence="2" key="1">
    <citation type="submission" date="2020-12" db="EMBL/GenBank/DDBJ databases">
        <title>Snuella sp. nov., isolated from sediment in Incheon.</title>
        <authorList>
            <person name="Kim W."/>
        </authorList>
    </citation>
    <scope>NUCLEOTIDE SEQUENCE</scope>
    <source>
        <strain evidence="2">CAU 1569</strain>
    </source>
</reference>
<keyword evidence="3" id="KW-1185">Reference proteome</keyword>
<comment type="caution">
    <text evidence="2">The sequence shown here is derived from an EMBL/GenBank/DDBJ whole genome shotgun (WGS) entry which is preliminary data.</text>
</comment>
<organism evidence="2 3">
    <name type="scientific">Snuella sedimenti</name>
    <dbReference type="NCBI Taxonomy" id="2798802"/>
    <lineage>
        <taxon>Bacteria</taxon>
        <taxon>Pseudomonadati</taxon>
        <taxon>Bacteroidota</taxon>
        <taxon>Flavobacteriia</taxon>
        <taxon>Flavobacteriales</taxon>
        <taxon>Flavobacteriaceae</taxon>
        <taxon>Snuella</taxon>
    </lineage>
</organism>
<dbReference type="GO" id="GO:0008168">
    <property type="term" value="F:methyltransferase activity"/>
    <property type="evidence" value="ECO:0007669"/>
    <property type="project" value="UniProtKB-KW"/>
</dbReference>
<evidence type="ECO:0000313" key="2">
    <source>
        <dbReference type="EMBL" id="MBJ6369364.1"/>
    </source>
</evidence>
<dbReference type="Gene3D" id="3.40.50.150">
    <property type="entry name" value="Vaccinia Virus protein VP39"/>
    <property type="match status" value="1"/>
</dbReference>
<feature type="domain" description="Methyltransferase" evidence="1">
    <location>
        <begin position="49"/>
        <end position="132"/>
    </location>
</feature>
<keyword evidence="2" id="KW-0489">Methyltransferase</keyword>
<dbReference type="InterPro" id="IPR029063">
    <property type="entry name" value="SAM-dependent_MTases_sf"/>
</dbReference>
<proteinExistence type="predicted"/>